<dbReference type="EMBL" id="KZ819235">
    <property type="protein sequence ID" value="PWY96939.1"/>
    <property type="molecule type" value="Genomic_DNA"/>
</dbReference>
<name>A0A317XEM8_9BASI</name>
<dbReference type="AlphaFoldDB" id="A0A317XEM8"/>
<sequence>MAVVHRSLSSVPLLCSAKASLTSTRREKISRFVGGRGSQTELKWRHPSRCDSAVVGPNAETAWTHFYATRTGASTRLRALPSRTLPAPFSLPAA</sequence>
<dbReference type="Proteomes" id="UP000246740">
    <property type="component" value="Unassembled WGS sequence"/>
</dbReference>
<accession>A0A317XEM8</accession>
<reference evidence="1 2" key="1">
    <citation type="journal article" date="2018" name="Mol. Biol. Evol.">
        <title>Broad Genomic Sampling Reveals a Smut Pathogenic Ancestry of the Fungal Clade Ustilaginomycotina.</title>
        <authorList>
            <person name="Kijpornyongpan T."/>
            <person name="Mondo S.J."/>
            <person name="Barry K."/>
            <person name="Sandor L."/>
            <person name="Lee J."/>
            <person name="Lipzen A."/>
            <person name="Pangilinan J."/>
            <person name="LaButti K."/>
            <person name="Hainaut M."/>
            <person name="Henrissat B."/>
            <person name="Grigoriev I.V."/>
            <person name="Spatafora J.W."/>
            <person name="Aime M.C."/>
        </authorList>
    </citation>
    <scope>NUCLEOTIDE SEQUENCE [LARGE SCALE GENOMIC DNA]</scope>
    <source>
        <strain evidence="1 2">MCA 3645</strain>
    </source>
</reference>
<proteinExistence type="predicted"/>
<keyword evidence="2" id="KW-1185">Reference proteome</keyword>
<dbReference type="InParanoid" id="A0A317XEM8"/>
<protein>
    <submittedName>
        <fullName evidence="1">Uncharacterized protein</fullName>
    </submittedName>
</protein>
<gene>
    <name evidence="1" type="ORF">BCV70DRAFT_93457</name>
</gene>
<organism evidence="1 2">
    <name type="scientific">Testicularia cyperi</name>
    <dbReference type="NCBI Taxonomy" id="1882483"/>
    <lineage>
        <taxon>Eukaryota</taxon>
        <taxon>Fungi</taxon>
        <taxon>Dikarya</taxon>
        <taxon>Basidiomycota</taxon>
        <taxon>Ustilaginomycotina</taxon>
        <taxon>Ustilaginomycetes</taxon>
        <taxon>Ustilaginales</taxon>
        <taxon>Anthracoideaceae</taxon>
        <taxon>Testicularia</taxon>
    </lineage>
</organism>
<evidence type="ECO:0000313" key="1">
    <source>
        <dbReference type="EMBL" id="PWY96939.1"/>
    </source>
</evidence>
<evidence type="ECO:0000313" key="2">
    <source>
        <dbReference type="Proteomes" id="UP000246740"/>
    </source>
</evidence>